<dbReference type="EMBL" id="DF973504">
    <property type="protein sequence ID" value="GAU32766.1"/>
    <property type="molecule type" value="Genomic_DNA"/>
</dbReference>
<dbReference type="Gene3D" id="2.10.69.10">
    <property type="entry name" value="Cysteine Protease (Bromelain) Inhibitor, subunit H"/>
    <property type="match status" value="1"/>
</dbReference>
<keyword evidence="4 6" id="KW-1015">Disulfide bond</keyword>
<reference evidence="11" key="1">
    <citation type="journal article" date="2017" name="Front. Plant Sci.">
        <title>Climate Clever Clovers: New Paradigm to Reduce the Environmental Footprint of Ruminants by Breeding Low Methanogenic Forages Utilizing Haplotype Variation.</title>
        <authorList>
            <person name="Kaur P."/>
            <person name="Appels R."/>
            <person name="Bayer P.E."/>
            <person name="Keeble-Gagnere G."/>
            <person name="Wang J."/>
            <person name="Hirakawa H."/>
            <person name="Shirasawa K."/>
            <person name="Vercoe P."/>
            <person name="Stefanova K."/>
            <person name="Durmic Z."/>
            <person name="Nichols P."/>
            <person name="Revell C."/>
            <person name="Isobe S.N."/>
            <person name="Edwards D."/>
            <person name="Erskine W."/>
        </authorList>
    </citation>
    <scope>NUCLEOTIDE SEQUENCE [LARGE SCALE GENOMIC DNA]</scope>
    <source>
        <strain evidence="11">cv. Daliak</strain>
    </source>
</reference>
<keyword evidence="8" id="KW-0732">Signal</keyword>
<keyword evidence="11" id="KW-1185">Reference proteome</keyword>
<evidence type="ECO:0000256" key="8">
    <source>
        <dbReference type="SAM" id="SignalP"/>
    </source>
</evidence>
<dbReference type="InterPro" id="IPR000877">
    <property type="entry name" value="Prot_inh_BBI"/>
</dbReference>
<keyword evidence="2 7" id="KW-0646">Protease inhibitor</keyword>
<evidence type="ECO:0000256" key="5">
    <source>
        <dbReference type="PIRSR" id="PIRSR600877-50"/>
    </source>
</evidence>
<evidence type="ECO:0000256" key="4">
    <source>
        <dbReference type="ARBA" id="ARBA00023157"/>
    </source>
</evidence>
<feature type="chain" id="PRO_5016388900" description="Bowman-Birk serine protease inhibitors family domain-containing protein" evidence="8">
    <location>
        <begin position="27"/>
        <end position="104"/>
    </location>
</feature>
<evidence type="ECO:0000256" key="1">
    <source>
        <dbReference type="ARBA" id="ARBA00008506"/>
    </source>
</evidence>
<evidence type="ECO:0000259" key="9">
    <source>
        <dbReference type="PROSITE" id="PS00281"/>
    </source>
</evidence>
<keyword evidence="3 7" id="KW-0722">Serine protease inhibitor</keyword>
<gene>
    <name evidence="10" type="ORF">TSUD_323340</name>
</gene>
<evidence type="ECO:0000313" key="10">
    <source>
        <dbReference type="EMBL" id="GAU32766.1"/>
    </source>
</evidence>
<protein>
    <recommendedName>
        <fullName evidence="9">Bowman-Birk serine protease inhibitors family domain-containing protein</fullName>
    </recommendedName>
</protein>
<feature type="disulfide bond" evidence="6">
    <location>
        <begin position="72"/>
        <end position="79"/>
    </location>
</feature>
<evidence type="ECO:0000256" key="2">
    <source>
        <dbReference type="ARBA" id="ARBA00022690"/>
    </source>
</evidence>
<dbReference type="CDD" id="cd00023">
    <property type="entry name" value="BBI"/>
    <property type="match status" value="1"/>
</dbReference>
<feature type="disulfide bond" evidence="6">
    <location>
        <begin position="49"/>
        <end position="102"/>
    </location>
</feature>
<feature type="disulfide bond" evidence="6">
    <location>
        <begin position="76"/>
        <end position="91"/>
    </location>
</feature>
<organism evidence="10 11">
    <name type="scientific">Trifolium subterraneum</name>
    <name type="common">Subterranean clover</name>
    <dbReference type="NCBI Taxonomy" id="3900"/>
    <lineage>
        <taxon>Eukaryota</taxon>
        <taxon>Viridiplantae</taxon>
        <taxon>Streptophyta</taxon>
        <taxon>Embryophyta</taxon>
        <taxon>Tracheophyta</taxon>
        <taxon>Spermatophyta</taxon>
        <taxon>Magnoliopsida</taxon>
        <taxon>eudicotyledons</taxon>
        <taxon>Gunneridae</taxon>
        <taxon>Pentapetalae</taxon>
        <taxon>rosids</taxon>
        <taxon>fabids</taxon>
        <taxon>Fabales</taxon>
        <taxon>Fabaceae</taxon>
        <taxon>Papilionoideae</taxon>
        <taxon>50 kb inversion clade</taxon>
        <taxon>NPAAA clade</taxon>
        <taxon>Hologalegina</taxon>
        <taxon>IRL clade</taxon>
        <taxon>Trifolieae</taxon>
        <taxon>Trifolium</taxon>
    </lineage>
</organism>
<sequence length="104" mass="11428">MELNRKAVMKLALFLFLLGFSTTVDAHFDQTSSITQVLSNDVKSTTTACCDACPCTKSIPPQCRCNDIGETCHSACKTCLCTKSIPPQCHCSDITDFCYPKCNY</sequence>
<dbReference type="PANTHER" id="PTHR33479">
    <property type="entry name" value="BOWMAN-BIRK TYPE BRAN TRYPSIN INHIBITOR"/>
    <property type="match status" value="1"/>
</dbReference>
<accession>A0A2Z6MJG6</accession>
<dbReference type="SUPFAM" id="SSF57247">
    <property type="entry name" value="Bowman-Birk inhibitor, BBI"/>
    <property type="match status" value="1"/>
</dbReference>
<evidence type="ECO:0000256" key="6">
    <source>
        <dbReference type="PIRSR" id="PIRSR600877-51"/>
    </source>
</evidence>
<dbReference type="SMART" id="SM00269">
    <property type="entry name" value="BowB"/>
    <property type="match status" value="1"/>
</dbReference>
<evidence type="ECO:0000313" key="11">
    <source>
        <dbReference type="Proteomes" id="UP000242715"/>
    </source>
</evidence>
<feature type="signal peptide" evidence="8">
    <location>
        <begin position="1"/>
        <end position="26"/>
    </location>
</feature>
<comment type="similarity">
    <text evidence="1 7">Belongs to the Bowman-Birk serine protease inhibitor family.</text>
</comment>
<feature type="disulfide bond" evidence="6">
    <location>
        <begin position="81"/>
        <end position="89"/>
    </location>
</feature>
<name>A0A2Z6MJG6_TRISU</name>
<dbReference type="Pfam" id="PF00228">
    <property type="entry name" value="Bowman-Birk_leg"/>
    <property type="match status" value="2"/>
</dbReference>
<dbReference type="Proteomes" id="UP000242715">
    <property type="component" value="Unassembled WGS sequence"/>
</dbReference>
<dbReference type="AlphaFoldDB" id="A0A2Z6MJG6"/>
<evidence type="ECO:0000256" key="7">
    <source>
        <dbReference type="RuleBase" id="RU003856"/>
    </source>
</evidence>
<feature type="disulfide bond" evidence="6">
    <location>
        <begin position="50"/>
        <end position="65"/>
    </location>
</feature>
<dbReference type="InterPro" id="IPR035995">
    <property type="entry name" value="Bowman-Birk_prot_inh"/>
</dbReference>
<dbReference type="PROSITE" id="PS00281">
    <property type="entry name" value="BOWMAN_BIRK"/>
    <property type="match status" value="1"/>
</dbReference>
<dbReference type="FunFam" id="2.10.69.10:FF:000001">
    <property type="entry name" value="Bowman-Birk type proteinase inhibitor"/>
    <property type="match status" value="1"/>
</dbReference>
<feature type="disulfide bond" evidence="6">
    <location>
        <begin position="53"/>
        <end position="98"/>
    </location>
</feature>
<evidence type="ECO:0000256" key="3">
    <source>
        <dbReference type="ARBA" id="ARBA00022900"/>
    </source>
</evidence>
<dbReference type="PANTHER" id="PTHR33479:SF18">
    <property type="entry name" value="INHIBITOR, PUTATIVE-RELATED"/>
    <property type="match status" value="1"/>
</dbReference>
<dbReference type="OrthoDB" id="1928998at2759"/>
<feature type="domain" description="Bowman-Birk serine protease inhibitors family" evidence="9">
    <location>
        <begin position="65"/>
        <end position="79"/>
    </location>
</feature>
<dbReference type="GO" id="GO:0005576">
    <property type="term" value="C:extracellular region"/>
    <property type="evidence" value="ECO:0007669"/>
    <property type="project" value="InterPro"/>
</dbReference>
<feature type="site" description="Reactive bond for trypsin" evidence="5">
    <location>
        <begin position="57"/>
        <end position="58"/>
    </location>
</feature>
<proteinExistence type="inferred from homology"/>
<feature type="site" description="Reactive bond for trypsin" evidence="5">
    <location>
        <begin position="83"/>
        <end position="84"/>
    </location>
</feature>
<dbReference type="GO" id="GO:0004867">
    <property type="term" value="F:serine-type endopeptidase inhibitor activity"/>
    <property type="evidence" value="ECO:0007669"/>
    <property type="project" value="UniProtKB-KW"/>
</dbReference>
<feature type="disulfide bond" evidence="6">
    <location>
        <begin position="55"/>
        <end position="63"/>
    </location>
</feature>